<feature type="domain" description="Rhodanese" evidence="2">
    <location>
        <begin position="49"/>
        <end position="136"/>
    </location>
</feature>
<dbReference type="EMBL" id="JAFHKK010000039">
    <property type="protein sequence ID" value="MBN2965460.1"/>
    <property type="molecule type" value="Genomic_DNA"/>
</dbReference>
<gene>
    <name evidence="3" type="ORF">JWV37_11760</name>
</gene>
<comment type="caution">
    <text evidence="3">The sequence shown here is derived from an EMBL/GenBank/DDBJ whole genome shotgun (WGS) entry which is preliminary data.</text>
</comment>
<dbReference type="RefSeq" id="WP_205460021.1">
    <property type="nucleotide sequence ID" value="NZ_JAFHKK010000039.1"/>
</dbReference>
<organism evidence="3 4">
    <name type="scientific">Sulfurospirillum tamanense</name>
    <dbReference type="NCBI Taxonomy" id="2813362"/>
    <lineage>
        <taxon>Bacteria</taxon>
        <taxon>Pseudomonadati</taxon>
        <taxon>Campylobacterota</taxon>
        <taxon>Epsilonproteobacteria</taxon>
        <taxon>Campylobacterales</taxon>
        <taxon>Sulfurospirillaceae</taxon>
        <taxon>Sulfurospirillum</taxon>
    </lineage>
</organism>
<evidence type="ECO:0000313" key="4">
    <source>
        <dbReference type="Proteomes" id="UP000703590"/>
    </source>
</evidence>
<dbReference type="SUPFAM" id="SSF52821">
    <property type="entry name" value="Rhodanese/Cell cycle control phosphatase"/>
    <property type="match status" value="1"/>
</dbReference>
<proteinExistence type="predicted"/>
<dbReference type="PANTHER" id="PTHR43031">
    <property type="entry name" value="FAD-DEPENDENT OXIDOREDUCTASE"/>
    <property type="match status" value="1"/>
</dbReference>
<dbReference type="PROSITE" id="PS50206">
    <property type="entry name" value="RHODANESE_3"/>
    <property type="match status" value="1"/>
</dbReference>
<sequence length="148" mass="17155">MRFASLILALFMGVSLALAEDLGTYLRGFDYEERSAMKIQTPELLVLLEEGKAQAIDIRFKEEFEAWHMGFSTNIPLNELPERLDELDKSKLIVTLCPHNDRANLARIYLMLQGYNVRYLSDGLLRTADFLRGENAKEFMEEYRTVKK</sequence>
<dbReference type="InterPro" id="IPR050229">
    <property type="entry name" value="GlpE_sulfurtransferase"/>
</dbReference>
<dbReference type="Pfam" id="PF00581">
    <property type="entry name" value="Rhodanese"/>
    <property type="match status" value="1"/>
</dbReference>
<dbReference type="SMART" id="SM00450">
    <property type="entry name" value="RHOD"/>
    <property type="match status" value="1"/>
</dbReference>
<feature type="chain" id="PRO_5047052946" evidence="1">
    <location>
        <begin position="20"/>
        <end position="148"/>
    </location>
</feature>
<name>A0ABS2WVC5_9BACT</name>
<protein>
    <submittedName>
        <fullName evidence="3">Rhodanese-like domain-containing protein</fullName>
    </submittedName>
</protein>
<feature type="signal peptide" evidence="1">
    <location>
        <begin position="1"/>
        <end position="19"/>
    </location>
</feature>
<dbReference type="InterPro" id="IPR001763">
    <property type="entry name" value="Rhodanese-like_dom"/>
</dbReference>
<accession>A0ABS2WVC5</accession>
<reference evidence="4" key="1">
    <citation type="submission" date="2021-02" db="EMBL/GenBank/DDBJ databases">
        <title>Sulfurospirillum tamanensis sp. nov.</title>
        <authorList>
            <person name="Merkel A.Y."/>
        </authorList>
    </citation>
    <scope>NUCLEOTIDE SEQUENCE [LARGE SCALE GENOMIC DNA]</scope>
    <source>
        <strain evidence="4">T05b</strain>
    </source>
</reference>
<keyword evidence="4" id="KW-1185">Reference proteome</keyword>
<dbReference type="PANTHER" id="PTHR43031:SF1">
    <property type="entry name" value="PYRIDINE NUCLEOTIDE-DISULPHIDE OXIDOREDUCTASE"/>
    <property type="match status" value="1"/>
</dbReference>
<dbReference type="CDD" id="cd00158">
    <property type="entry name" value="RHOD"/>
    <property type="match status" value="1"/>
</dbReference>
<evidence type="ECO:0000313" key="3">
    <source>
        <dbReference type="EMBL" id="MBN2965460.1"/>
    </source>
</evidence>
<evidence type="ECO:0000256" key="1">
    <source>
        <dbReference type="SAM" id="SignalP"/>
    </source>
</evidence>
<reference evidence="3 4" key="2">
    <citation type="submission" date="2021-02" db="EMBL/GenBank/DDBJ databases">
        <title>Sulfurospirillum tamanensis sp. nov.</title>
        <authorList>
            <person name="Frolova A."/>
            <person name="Merkel A."/>
            <person name="Slobodkin A."/>
        </authorList>
    </citation>
    <scope>NUCLEOTIDE SEQUENCE [LARGE SCALE GENOMIC DNA]</scope>
    <source>
        <strain evidence="3 4">T05b</strain>
    </source>
</reference>
<reference evidence="3 4" key="3">
    <citation type="submission" date="2021-02" db="EMBL/GenBank/DDBJ databases">
        <authorList>
            <person name="Merkel A.Y."/>
        </authorList>
    </citation>
    <scope>NUCLEOTIDE SEQUENCE [LARGE SCALE GENOMIC DNA]</scope>
    <source>
        <strain evidence="3 4">T05b</strain>
    </source>
</reference>
<dbReference type="InterPro" id="IPR036873">
    <property type="entry name" value="Rhodanese-like_dom_sf"/>
</dbReference>
<evidence type="ECO:0000259" key="2">
    <source>
        <dbReference type="PROSITE" id="PS50206"/>
    </source>
</evidence>
<dbReference type="Gene3D" id="3.40.250.10">
    <property type="entry name" value="Rhodanese-like domain"/>
    <property type="match status" value="1"/>
</dbReference>
<keyword evidence="1" id="KW-0732">Signal</keyword>
<dbReference type="Proteomes" id="UP000703590">
    <property type="component" value="Unassembled WGS sequence"/>
</dbReference>